<keyword evidence="2" id="KW-1185">Reference proteome</keyword>
<proteinExistence type="predicted"/>
<evidence type="ECO:0000313" key="1">
    <source>
        <dbReference type="EMBL" id="KAH6635972.1"/>
    </source>
</evidence>
<protein>
    <submittedName>
        <fullName evidence="1">Uncharacterized protein</fullName>
    </submittedName>
</protein>
<accession>A0ACB7PCB8</accession>
<organism evidence="1 2">
    <name type="scientific">Chaetomium tenue</name>
    <dbReference type="NCBI Taxonomy" id="1854479"/>
    <lineage>
        <taxon>Eukaryota</taxon>
        <taxon>Fungi</taxon>
        <taxon>Dikarya</taxon>
        <taxon>Ascomycota</taxon>
        <taxon>Pezizomycotina</taxon>
        <taxon>Sordariomycetes</taxon>
        <taxon>Sordariomycetidae</taxon>
        <taxon>Sordariales</taxon>
        <taxon>Chaetomiaceae</taxon>
        <taxon>Chaetomium</taxon>
    </lineage>
</organism>
<comment type="caution">
    <text evidence="1">The sequence shown here is derived from an EMBL/GenBank/DDBJ whole genome shotgun (WGS) entry which is preliminary data.</text>
</comment>
<reference evidence="1 2" key="1">
    <citation type="journal article" date="2021" name="Nat. Commun.">
        <title>Genetic determinants of endophytism in the Arabidopsis root mycobiome.</title>
        <authorList>
            <person name="Mesny F."/>
            <person name="Miyauchi S."/>
            <person name="Thiergart T."/>
            <person name="Pickel B."/>
            <person name="Atanasova L."/>
            <person name="Karlsson M."/>
            <person name="Huettel B."/>
            <person name="Barry K.W."/>
            <person name="Haridas S."/>
            <person name="Chen C."/>
            <person name="Bauer D."/>
            <person name="Andreopoulos W."/>
            <person name="Pangilinan J."/>
            <person name="LaButti K."/>
            <person name="Riley R."/>
            <person name="Lipzen A."/>
            <person name="Clum A."/>
            <person name="Drula E."/>
            <person name="Henrissat B."/>
            <person name="Kohler A."/>
            <person name="Grigoriev I.V."/>
            <person name="Martin F.M."/>
            <person name="Hacquard S."/>
        </authorList>
    </citation>
    <scope>NUCLEOTIDE SEQUENCE [LARGE SCALE GENOMIC DNA]</scope>
    <source>
        <strain evidence="1 2">MPI-SDFR-AT-0079</strain>
    </source>
</reference>
<evidence type="ECO:0000313" key="2">
    <source>
        <dbReference type="Proteomes" id="UP000724584"/>
    </source>
</evidence>
<name>A0ACB7PCB8_9PEZI</name>
<sequence length="280" mass="29773">MASLPTRDFHFLPIPNAPTNPPPLTLSNSSTWTYCGPLLTLTTNSPPTTTTIPTPTATATATTADLPATFHTWSAQTLNRSLLPQLTPFLRAAHAFLAQHGVQHYWLTVRASQRQSAAAATTTTVTAPAATATATVFAAQPSSQPLQQQQQSRWHTAGDFFANPDLDDDSTPNDAVHRWKLYATLQGPGMRFAVDGVRARELLLRGSAEGGGGRSGGGGGVVPGTEAGFRRVLGRYGMEEFPRSWSVGLPGWGWLDAAAAGGEEEQAEGAEDEGVSMERY</sequence>
<dbReference type="EMBL" id="JAGIZQ010000003">
    <property type="protein sequence ID" value="KAH6635972.1"/>
    <property type="molecule type" value="Genomic_DNA"/>
</dbReference>
<gene>
    <name evidence="1" type="ORF">F5144DRAFT_619456</name>
</gene>
<dbReference type="Proteomes" id="UP000724584">
    <property type="component" value="Unassembled WGS sequence"/>
</dbReference>